<keyword evidence="2" id="KW-1185">Reference proteome</keyword>
<name>A0A1B0A525_GLOPL</name>
<evidence type="ECO:0000313" key="2">
    <source>
        <dbReference type="Proteomes" id="UP000092445"/>
    </source>
</evidence>
<accession>A0A1B0A525</accession>
<organism evidence="1 2">
    <name type="scientific">Glossina pallidipes</name>
    <name type="common">Tsetse fly</name>
    <dbReference type="NCBI Taxonomy" id="7398"/>
    <lineage>
        <taxon>Eukaryota</taxon>
        <taxon>Metazoa</taxon>
        <taxon>Ecdysozoa</taxon>
        <taxon>Arthropoda</taxon>
        <taxon>Hexapoda</taxon>
        <taxon>Insecta</taxon>
        <taxon>Pterygota</taxon>
        <taxon>Neoptera</taxon>
        <taxon>Endopterygota</taxon>
        <taxon>Diptera</taxon>
        <taxon>Brachycera</taxon>
        <taxon>Muscomorpha</taxon>
        <taxon>Hippoboscoidea</taxon>
        <taxon>Glossinidae</taxon>
        <taxon>Glossina</taxon>
    </lineage>
</organism>
<sequence>MLRIVHCRDAESANCEKSVYNPESITSQYFWCWLQNSNVYLHRSYTSLQFFLTFYLQILEFCVTSDKIQRLNTVEELMNAVVSTQKAALVCNGLARNSIAGHNDVTMDLCKLGEDLPRFTLHILDQPPAREKWIGIFATPEGRKKLLASTNYQRLVVLLHRDQEYKYLDAVKAELADSIKNVAPFGLTDPIPFLSLGSDVGKRETLVCASSKISGDFRVEVEGSSGKLFRRLIFLYNQSVIQSEALVKA</sequence>
<dbReference type="VEuPathDB" id="VectorBase:GPAI034626"/>
<reference evidence="1" key="2">
    <citation type="submission" date="2020-05" db="UniProtKB">
        <authorList>
            <consortium name="EnsemblMetazoa"/>
        </authorList>
    </citation>
    <scope>IDENTIFICATION</scope>
    <source>
        <strain evidence="1">IAEA</strain>
    </source>
</reference>
<dbReference type="Proteomes" id="UP000092445">
    <property type="component" value="Unassembled WGS sequence"/>
</dbReference>
<proteinExistence type="predicted"/>
<dbReference type="STRING" id="7398.A0A1B0A525"/>
<reference evidence="2" key="1">
    <citation type="submission" date="2014-03" db="EMBL/GenBank/DDBJ databases">
        <authorList>
            <person name="Aksoy S."/>
            <person name="Warren W."/>
            <person name="Wilson R.K."/>
        </authorList>
    </citation>
    <scope>NUCLEOTIDE SEQUENCE [LARGE SCALE GENOMIC DNA]</scope>
    <source>
        <strain evidence="2">IAEA</strain>
    </source>
</reference>
<protein>
    <submittedName>
        <fullName evidence="1">Uncharacterized protein</fullName>
    </submittedName>
</protein>
<evidence type="ECO:0000313" key="1">
    <source>
        <dbReference type="EnsemblMetazoa" id="GPAI034626-PA"/>
    </source>
</evidence>
<dbReference type="AlphaFoldDB" id="A0A1B0A525"/>
<dbReference type="EnsemblMetazoa" id="GPAI034626-RA">
    <property type="protein sequence ID" value="GPAI034626-PA"/>
    <property type="gene ID" value="GPAI034626"/>
</dbReference>